<dbReference type="Pfam" id="PF00293">
    <property type="entry name" value="NUDIX"/>
    <property type="match status" value="1"/>
</dbReference>
<dbReference type="Proteomes" id="UP000229901">
    <property type="component" value="Unassembled WGS sequence"/>
</dbReference>
<evidence type="ECO:0000256" key="1">
    <source>
        <dbReference type="ARBA" id="ARBA00001946"/>
    </source>
</evidence>
<dbReference type="InterPro" id="IPR015797">
    <property type="entry name" value="NUDIX_hydrolase-like_dom_sf"/>
</dbReference>
<feature type="domain" description="Nudix hydrolase" evidence="3">
    <location>
        <begin position="40"/>
        <end position="170"/>
    </location>
</feature>
<evidence type="ECO:0000259" key="3">
    <source>
        <dbReference type="PROSITE" id="PS51462"/>
    </source>
</evidence>
<accession>A0A2H0V6J6</accession>
<sequence>MHQEWQTMKSNEIHKNPWYRLVQDDVVMPSGQVGKYTYIDRSAGVIIIALTPGKELYIVGQYRYPVRKFSWELPMGALESGDEDILAAAKRELLEEVGVSAGKWTEFGHFDFCNGLCNQEAYIFVAENLNVEEVNNPAYTEFLTMKKVPLVEVEQMISRGEISNAPTLAAFYRYQLFAKNRHTNNLN</sequence>
<reference evidence="5" key="1">
    <citation type="submission" date="2017-09" db="EMBL/GenBank/DDBJ databases">
        <title>Depth-based differentiation of microbial function through sediment-hosted aquifers and enrichment of novel symbionts in the deep terrestrial subsurface.</title>
        <authorList>
            <person name="Probst A.J."/>
            <person name="Ladd B."/>
            <person name="Jarett J.K."/>
            <person name="Geller-Mcgrath D.E."/>
            <person name="Sieber C.M.K."/>
            <person name="Emerson J.B."/>
            <person name="Anantharaman K."/>
            <person name="Thomas B.C."/>
            <person name="Malmstrom R."/>
            <person name="Stieglmeier M."/>
            <person name="Klingl A."/>
            <person name="Woyke T."/>
            <person name="Ryan C.M."/>
            <person name="Banfield J.F."/>
        </authorList>
    </citation>
    <scope>NUCLEOTIDE SEQUENCE [LARGE SCALE GENOMIC DNA]</scope>
</reference>
<dbReference type="EMBL" id="PFAP01000001">
    <property type="protein sequence ID" value="PIR94682.1"/>
    <property type="molecule type" value="Genomic_DNA"/>
</dbReference>
<dbReference type="AlphaFoldDB" id="A0A2H0V6J6"/>
<evidence type="ECO:0000256" key="2">
    <source>
        <dbReference type="ARBA" id="ARBA00022801"/>
    </source>
</evidence>
<evidence type="ECO:0000313" key="4">
    <source>
        <dbReference type="EMBL" id="PIR94682.1"/>
    </source>
</evidence>
<organism evidence="4 5">
    <name type="scientific">Candidatus Falkowbacteria bacterium CG10_big_fil_rev_8_21_14_0_10_39_11</name>
    <dbReference type="NCBI Taxonomy" id="1974565"/>
    <lineage>
        <taxon>Bacteria</taxon>
        <taxon>Candidatus Falkowiibacteriota</taxon>
    </lineage>
</organism>
<dbReference type="GO" id="GO:0019693">
    <property type="term" value="P:ribose phosphate metabolic process"/>
    <property type="evidence" value="ECO:0007669"/>
    <property type="project" value="TreeGrafter"/>
</dbReference>
<dbReference type="Gene3D" id="3.90.79.10">
    <property type="entry name" value="Nucleoside Triphosphate Pyrophosphohydrolase"/>
    <property type="match status" value="1"/>
</dbReference>
<dbReference type="CDD" id="cd24161">
    <property type="entry name" value="NUDIX_ADPRase_Ndx2"/>
    <property type="match status" value="1"/>
</dbReference>
<dbReference type="PROSITE" id="PS51462">
    <property type="entry name" value="NUDIX"/>
    <property type="match status" value="1"/>
</dbReference>
<name>A0A2H0V6J6_9BACT</name>
<dbReference type="PANTHER" id="PTHR11839">
    <property type="entry name" value="UDP/ADP-SUGAR PYROPHOSPHATASE"/>
    <property type="match status" value="1"/>
</dbReference>
<comment type="caution">
    <text evidence="4">The sequence shown here is derived from an EMBL/GenBank/DDBJ whole genome shotgun (WGS) entry which is preliminary data.</text>
</comment>
<evidence type="ECO:0000313" key="5">
    <source>
        <dbReference type="Proteomes" id="UP000229901"/>
    </source>
</evidence>
<dbReference type="InterPro" id="IPR000086">
    <property type="entry name" value="NUDIX_hydrolase_dom"/>
</dbReference>
<gene>
    <name evidence="4" type="ORF">COT97_00275</name>
</gene>
<dbReference type="GO" id="GO:0006753">
    <property type="term" value="P:nucleoside phosphate metabolic process"/>
    <property type="evidence" value="ECO:0007669"/>
    <property type="project" value="TreeGrafter"/>
</dbReference>
<dbReference type="GO" id="GO:0016787">
    <property type="term" value="F:hydrolase activity"/>
    <property type="evidence" value="ECO:0007669"/>
    <property type="project" value="UniProtKB-KW"/>
</dbReference>
<protein>
    <recommendedName>
        <fullName evidence="3">Nudix hydrolase domain-containing protein</fullName>
    </recommendedName>
</protein>
<comment type="cofactor">
    <cofactor evidence="1">
        <name>Mg(2+)</name>
        <dbReference type="ChEBI" id="CHEBI:18420"/>
    </cofactor>
</comment>
<dbReference type="PANTHER" id="PTHR11839:SF18">
    <property type="entry name" value="NUDIX HYDROLASE DOMAIN-CONTAINING PROTEIN"/>
    <property type="match status" value="1"/>
</dbReference>
<dbReference type="SUPFAM" id="SSF55811">
    <property type="entry name" value="Nudix"/>
    <property type="match status" value="1"/>
</dbReference>
<keyword evidence="2" id="KW-0378">Hydrolase</keyword>
<proteinExistence type="predicted"/>